<keyword evidence="3" id="KW-1133">Transmembrane helix</keyword>
<evidence type="ECO:0000256" key="3">
    <source>
        <dbReference type="ARBA" id="ARBA00022989"/>
    </source>
</evidence>
<dbReference type="PANTHER" id="PTHR14110">
    <property type="entry name" value="MITOCHONDRIAL IMPORT INNER MEMBRANE TRANSLOCASE SUBUNIT TIM22"/>
    <property type="match status" value="1"/>
</dbReference>
<evidence type="ECO:0000313" key="6">
    <source>
        <dbReference type="Proteomes" id="UP000290289"/>
    </source>
</evidence>
<dbReference type="GO" id="GO:0009941">
    <property type="term" value="C:chloroplast envelope"/>
    <property type="evidence" value="ECO:0007669"/>
    <property type="project" value="TreeGrafter"/>
</dbReference>
<accession>A0A498HHP2</accession>
<comment type="subcellular location">
    <subcellularLocation>
        <location evidence="1">Membrane</location>
        <topology evidence="1">Multi-pass membrane protein</topology>
    </subcellularLocation>
</comment>
<comment type="caution">
    <text evidence="5">The sequence shown here is derived from an EMBL/GenBank/DDBJ whole genome shotgun (WGS) entry which is preliminary data.</text>
</comment>
<protein>
    <submittedName>
        <fullName evidence="5">Uncharacterized protein</fullName>
    </submittedName>
</protein>
<dbReference type="STRING" id="3750.A0A498HHP2"/>
<dbReference type="GO" id="GO:0045036">
    <property type="term" value="P:protein targeting to chloroplast"/>
    <property type="evidence" value="ECO:0007669"/>
    <property type="project" value="TreeGrafter"/>
</dbReference>
<keyword evidence="4" id="KW-0472">Membrane</keyword>
<dbReference type="GO" id="GO:0042721">
    <property type="term" value="C:TIM22 mitochondrial import inner membrane insertion complex"/>
    <property type="evidence" value="ECO:0007669"/>
    <property type="project" value="InterPro"/>
</dbReference>
<evidence type="ECO:0000256" key="4">
    <source>
        <dbReference type="ARBA" id="ARBA00023136"/>
    </source>
</evidence>
<dbReference type="Proteomes" id="UP000290289">
    <property type="component" value="Chromosome 16"/>
</dbReference>
<keyword evidence="2" id="KW-0812">Transmembrane</keyword>
<sequence>MSCSRAGLLKKIGFKGSFADAGSSAKTFAVLSGVHCLVVCMLKRLRGKDDGAPQALLQSCLNFGAFSFVIEGLYKQQLALAQPFSMRKKSERVRPLVLPLQLSLPGELKAESQEGHFSPSLRKGFLQRRIHLPLIYHNSKVRDQEEVTEEAVTTTLRRSLSLYSAIQAYDGRWARDYEGPMFLLPGLVKEKSSNHHVI</sequence>
<evidence type="ECO:0000313" key="5">
    <source>
        <dbReference type="EMBL" id="RXH70996.1"/>
    </source>
</evidence>
<gene>
    <name evidence="5" type="ORF">DVH24_015618</name>
</gene>
<name>A0A498HHP2_MALDO</name>
<dbReference type="GO" id="GO:0045039">
    <property type="term" value="P:protein insertion into mitochondrial inner membrane"/>
    <property type="evidence" value="ECO:0007669"/>
    <property type="project" value="InterPro"/>
</dbReference>
<organism evidence="5 6">
    <name type="scientific">Malus domestica</name>
    <name type="common">Apple</name>
    <name type="synonym">Pyrus malus</name>
    <dbReference type="NCBI Taxonomy" id="3750"/>
    <lineage>
        <taxon>Eukaryota</taxon>
        <taxon>Viridiplantae</taxon>
        <taxon>Streptophyta</taxon>
        <taxon>Embryophyta</taxon>
        <taxon>Tracheophyta</taxon>
        <taxon>Spermatophyta</taxon>
        <taxon>Magnoliopsida</taxon>
        <taxon>eudicotyledons</taxon>
        <taxon>Gunneridae</taxon>
        <taxon>Pentapetalae</taxon>
        <taxon>rosids</taxon>
        <taxon>fabids</taxon>
        <taxon>Rosales</taxon>
        <taxon>Rosaceae</taxon>
        <taxon>Amygdaloideae</taxon>
        <taxon>Maleae</taxon>
        <taxon>Malus</taxon>
    </lineage>
</organism>
<proteinExistence type="predicted"/>
<reference evidence="5 6" key="1">
    <citation type="submission" date="2018-10" db="EMBL/GenBank/DDBJ databases">
        <title>A high-quality apple genome assembly.</title>
        <authorList>
            <person name="Hu J."/>
        </authorList>
    </citation>
    <scope>NUCLEOTIDE SEQUENCE [LARGE SCALE GENOMIC DNA]</scope>
    <source>
        <strain evidence="6">cv. HFTH1</strain>
        <tissue evidence="5">Young leaf</tissue>
    </source>
</reference>
<dbReference type="AlphaFoldDB" id="A0A498HHP2"/>
<dbReference type="PANTHER" id="PTHR14110:SF1">
    <property type="entry name" value="CHLOROPLASTIC IMPORT INNER MEMBRANE TRANSLOCASE SUBUNIT TIM22-2-RELATED"/>
    <property type="match status" value="1"/>
</dbReference>
<evidence type="ECO:0000256" key="1">
    <source>
        <dbReference type="ARBA" id="ARBA00004141"/>
    </source>
</evidence>
<keyword evidence="6" id="KW-1185">Reference proteome</keyword>
<dbReference type="SUPFAM" id="SSF81853">
    <property type="entry name" value="Family 10 polysaccharide lyase"/>
    <property type="match status" value="1"/>
</dbReference>
<dbReference type="InterPro" id="IPR039175">
    <property type="entry name" value="TIM22"/>
</dbReference>
<dbReference type="EMBL" id="RDQH01000342">
    <property type="protein sequence ID" value="RXH70996.1"/>
    <property type="molecule type" value="Genomic_DNA"/>
</dbReference>
<dbReference type="GO" id="GO:0008320">
    <property type="term" value="F:protein transmembrane transporter activity"/>
    <property type="evidence" value="ECO:0007669"/>
    <property type="project" value="TreeGrafter"/>
</dbReference>
<evidence type="ECO:0000256" key="2">
    <source>
        <dbReference type="ARBA" id="ARBA00022692"/>
    </source>
</evidence>